<sequence length="310" mass="31556">MSPRRPRPAGATAADLAVGLGLAAAVFLVALMALPRNRERARLTSCQRNLGQIGLALALYDQLEGRLPAVGKLEAIDTAPIDAPPAPGPGPLRTLLDTLGLESFQGLKPASPLPRATGQVPEEASVPGFVCQSDPMATTGRFRAPISYRACTGGDALGDDGAFAPGRGTSLEKAEAADGASFTAAFSERKVGDGNARGGYEGNFAAVPGPIPAGGCPVPLPQGATWIGDAGASWVLAGYRSTLYNHAPAPNSPGSCVSRDGRTAGLGASSGHAQGVNLLMLDGSVKLVTPSVSPKVWKEFASLAEPEPTR</sequence>
<dbReference type="AlphaFoldDB" id="A0A5B9VZ65"/>
<keyword evidence="1" id="KW-0472">Membrane</keyword>
<protein>
    <recommendedName>
        <fullName evidence="2">DUF1559 domain-containing protein</fullName>
    </recommendedName>
</protein>
<dbReference type="NCBIfam" id="TIGR04294">
    <property type="entry name" value="pre_pil_HX9DG"/>
    <property type="match status" value="1"/>
</dbReference>
<dbReference type="KEGG" id="agv:OJF2_17570"/>
<dbReference type="InterPro" id="IPR027558">
    <property type="entry name" value="Pre_pil_HX9DG_C"/>
</dbReference>
<keyword evidence="1" id="KW-1133">Transmembrane helix</keyword>
<dbReference type="EMBL" id="CP042997">
    <property type="protein sequence ID" value="QEH33257.1"/>
    <property type="molecule type" value="Genomic_DNA"/>
</dbReference>
<name>A0A5B9VZ65_9BACT</name>
<keyword evidence="4" id="KW-1185">Reference proteome</keyword>
<reference evidence="3 4" key="1">
    <citation type="submission" date="2019-08" db="EMBL/GenBank/DDBJ databases">
        <title>Deep-cultivation of Planctomycetes and their phenomic and genomic characterization uncovers novel biology.</title>
        <authorList>
            <person name="Wiegand S."/>
            <person name="Jogler M."/>
            <person name="Boedeker C."/>
            <person name="Pinto D."/>
            <person name="Vollmers J."/>
            <person name="Rivas-Marin E."/>
            <person name="Kohn T."/>
            <person name="Peeters S.H."/>
            <person name="Heuer A."/>
            <person name="Rast P."/>
            <person name="Oberbeckmann S."/>
            <person name="Bunk B."/>
            <person name="Jeske O."/>
            <person name="Meyerdierks A."/>
            <person name="Storesund J.E."/>
            <person name="Kallscheuer N."/>
            <person name="Luecker S."/>
            <person name="Lage O.M."/>
            <person name="Pohl T."/>
            <person name="Merkel B.J."/>
            <person name="Hornburger P."/>
            <person name="Mueller R.-W."/>
            <person name="Bruemmer F."/>
            <person name="Labrenz M."/>
            <person name="Spormann A.M."/>
            <person name="Op den Camp H."/>
            <person name="Overmann J."/>
            <person name="Amann R."/>
            <person name="Jetten M.S.M."/>
            <person name="Mascher T."/>
            <person name="Medema M.H."/>
            <person name="Devos D.P."/>
            <person name="Kaster A.-K."/>
            <person name="Ovreas L."/>
            <person name="Rohde M."/>
            <person name="Galperin M.Y."/>
            <person name="Jogler C."/>
        </authorList>
    </citation>
    <scope>NUCLEOTIDE SEQUENCE [LARGE SCALE GENOMIC DNA]</scope>
    <source>
        <strain evidence="3 4">OJF2</strain>
    </source>
</reference>
<proteinExistence type="predicted"/>
<dbReference type="OrthoDB" id="265678at2"/>
<organism evidence="3 4">
    <name type="scientific">Aquisphaera giovannonii</name>
    <dbReference type="NCBI Taxonomy" id="406548"/>
    <lineage>
        <taxon>Bacteria</taxon>
        <taxon>Pseudomonadati</taxon>
        <taxon>Planctomycetota</taxon>
        <taxon>Planctomycetia</taxon>
        <taxon>Isosphaerales</taxon>
        <taxon>Isosphaeraceae</taxon>
        <taxon>Aquisphaera</taxon>
    </lineage>
</organism>
<keyword evidence="1" id="KW-0812">Transmembrane</keyword>
<dbReference type="PANTHER" id="PTHR30093">
    <property type="entry name" value="GENERAL SECRETION PATHWAY PROTEIN G"/>
    <property type="match status" value="1"/>
</dbReference>
<dbReference type="PANTHER" id="PTHR30093:SF2">
    <property type="entry name" value="TYPE II SECRETION SYSTEM PROTEIN H"/>
    <property type="match status" value="1"/>
</dbReference>
<dbReference type="InterPro" id="IPR011453">
    <property type="entry name" value="DUF1559"/>
</dbReference>
<evidence type="ECO:0000313" key="3">
    <source>
        <dbReference type="EMBL" id="QEH33257.1"/>
    </source>
</evidence>
<evidence type="ECO:0000256" key="1">
    <source>
        <dbReference type="SAM" id="Phobius"/>
    </source>
</evidence>
<evidence type="ECO:0000259" key="2">
    <source>
        <dbReference type="Pfam" id="PF07596"/>
    </source>
</evidence>
<accession>A0A5B9VZ65</accession>
<gene>
    <name evidence="3" type="ORF">OJF2_17570</name>
</gene>
<feature type="domain" description="DUF1559" evidence="2">
    <location>
        <begin position="38"/>
        <end position="293"/>
    </location>
</feature>
<dbReference type="Pfam" id="PF07596">
    <property type="entry name" value="SBP_bac_10"/>
    <property type="match status" value="1"/>
</dbReference>
<dbReference type="RefSeq" id="WP_148593006.1">
    <property type="nucleotide sequence ID" value="NZ_CP042997.1"/>
</dbReference>
<evidence type="ECO:0000313" key="4">
    <source>
        <dbReference type="Proteomes" id="UP000324233"/>
    </source>
</evidence>
<feature type="transmembrane region" description="Helical" evidence="1">
    <location>
        <begin position="12"/>
        <end position="34"/>
    </location>
</feature>
<dbReference type="Proteomes" id="UP000324233">
    <property type="component" value="Chromosome"/>
</dbReference>